<dbReference type="PANTHER" id="PTHR38463">
    <property type="entry name" value="STRESS RESPONSE PROTEIN YSNF"/>
    <property type="match status" value="1"/>
</dbReference>
<dbReference type="AlphaFoldDB" id="A0A6J4UW09"/>
<gene>
    <name evidence="3" type="ORF">AVDCRST_MAG88-1583</name>
</gene>
<dbReference type="InterPro" id="IPR052967">
    <property type="entry name" value="Stress_Response_Assoc"/>
</dbReference>
<organism evidence="3">
    <name type="scientific">uncultured Thermomicrobiales bacterium</name>
    <dbReference type="NCBI Taxonomy" id="1645740"/>
    <lineage>
        <taxon>Bacteria</taxon>
        <taxon>Pseudomonadati</taxon>
        <taxon>Thermomicrobiota</taxon>
        <taxon>Thermomicrobia</taxon>
        <taxon>Thermomicrobiales</taxon>
        <taxon>environmental samples</taxon>
    </lineage>
</organism>
<feature type="compositionally biased region" description="Low complexity" evidence="1">
    <location>
        <begin position="266"/>
        <end position="276"/>
    </location>
</feature>
<feature type="compositionally biased region" description="Polar residues" evidence="1">
    <location>
        <begin position="228"/>
        <end position="241"/>
    </location>
</feature>
<feature type="domain" description="DUF2382" evidence="2">
    <location>
        <begin position="86"/>
        <end position="194"/>
    </location>
</feature>
<feature type="domain" description="DUF2382" evidence="2">
    <location>
        <begin position="287"/>
        <end position="399"/>
    </location>
</feature>
<dbReference type="PANTHER" id="PTHR38463:SF1">
    <property type="entry name" value="STRESS RESPONSE PROTEIN YSNF"/>
    <property type="match status" value="1"/>
</dbReference>
<evidence type="ECO:0000313" key="3">
    <source>
        <dbReference type="EMBL" id="CAA9562088.1"/>
    </source>
</evidence>
<evidence type="ECO:0000259" key="2">
    <source>
        <dbReference type="Pfam" id="PF09557"/>
    </source>
</evidence>
<dbReference type="EMBL" id="CADCWM010000471">
    <property type="protein sequence ID" value="CAA9562088.1"/>
    <property type="molecule type" value="Genomic_DNA"/>
</dbReference>
<sequence length="493" mass="53501">MSGASGRADIRQGMRVLDADNQLLGTVEAVDNDGITINGQEVPLGAVSRVHEGHVHLKGAGSLYMSPHGGNLATSAAGGTGPVHIPVGEERLDVQKREVELGEVRINKTVTEEERTVPVELRREEVRVHEENVADRPVQAGEQVFQEDSIRVPVRGEEAVVSKEAVVTGEVVISKERVAEQQEVTETIRREHVEPVGIFDRTSAGSAQSLVGGQPATGGGTFDRAAPSTATGRATSGSVTPAEQVRGDSHAGLAATRQPAAPTTGAMPANAPASAARGEQVGEELVIPLVEERLGVETRGTERGEVEIRRAVVEQPVEVPVDVMREEVHVERRDIADRPITTADAERLFEAGAIRVPVHGEQVIVGKEAVITGEVVIGKEQLVEHQEIADTLRKQQVTVAENYAAHLPAFQQHFAQRREVYRAPRTFAQAEPNYRVGFEAGSDERYAGREFEHVEPELRRTYEGTATTTVADESGWEHLREEVREGFDRARSR</sequence>
<dbReference type="InterPro" id="IPR018684">
    <property type="entry name" value="DUF2171"/>
</dbReference>
<name>A0A6J4UW09_9BACT</name>
<evidence type="ECO:0000256" key="1">
    <source>
        <dbReference type="SAM" id="MobiDB-lite"/>
    </source>
</evidence>
<protein>
    <recommendedName>
        <fullName evidence="2">DUF2382 domain-containing protein</fullName>
    </recommendedName>
</protein>
<dbReference type="InterPro" id="IPR019060">
    <property type="entry name" value="DUF2382"/>
</dbReference>
<dbReference type="Pfam" id="PF09939">
    <property type="entry name" value="DUF2171"/>
    <property type="match status" value="1"/>
</dbReference>
<feature type="region of interest" description="Disordered" evidence="1">
    <location>
        <begin position="204"/>
        <end position="279"/>
    </location>
</feature>
<reference evidence="3" key="1">
    <citation type="submission" date="2020-02" db="EMBL/GenBank/DDBJ databases">
        <authorList>
            <person name="Meier V. D."/>
        </authorList>
    </citation>
    <scope>NUCLEOTIDE SEQUENCE</scope>
    <source>
        <strain evidence="3">AVDCRST_MAG88</strain>
    </source>
</reference>
<dbReference type="Pfam" id="PF09557">
    <property type="entry name" value="DUF2382"/>
    <property type="match status" value="2"/>
</dbReference>
<accession>A0A6J4UW09</accession>
<proteinExistence type="predicted"/>
<dbReference type="NCBIfam" id="TIGR02271">
    <property type="entry name" value="YsnF/AvaK domain"/>
    <property type="match status" value="2"/>
</dbReference>